<name>A0AAV3M7X5_9GAMM</name>
<evidence type="ECO:0000313" key="2">
    <source>
        <dbReference type="Proteomes" id="UP000022311"/>
    </source>
</evidence>
<organism evidence="1 2">
    <name type="scientific">Providencia alcalifaciens 205/92</name>
    <dbReference type="NCBI Taxonomy" id="1256988"/>
    <lineage>
        <taxon>Bacteria</taxon>
        <taxon>Pseudomonadati</taxon>
        <taxon>Pseudomonadota</taxon>
        <taxon>Gammaproteobacteria</taxon>
        <taxon>Enterobacterales</taxon>
        <taxon>Morganellaceae</taxon>
        <taxon>Providencia</taxon>
    </lineage>
</organism>
<dbReference type="Gene3D" id="1.10.260.40">
    <property type="entry name" value="lambda repressor-like DNA-binding domains"/>
    <property type="match status" value="1"/>
</dbReference>
<proteinExistence type="predicted"/>
<protein>
    <submittedName>
        <fullName evidence="1">Uncharacterized protein</fullName>
    </submittedName>
</protein>
<evidence type="ECO:0000313" key="1">
    <source>
        <dbReference type="EMBL" id="EUD11766.1"/>
    </source>
</evidence>
<dbReference type="RefSeq" id="WP_036960965.1">
    <property type="nucleotide sequence ID" value="NZ_JALD01000033.1"/>
</dbReference>
<dbReference type="AlphaFoldDB" id="A0AAV3M7X5"/>
<dbReference type="EMBL" id="JALD01000034">
    <property type="protein sequence ID" value="EUD11766.1"/>
    <property type="molecule type" value="Genomic_DNA"/>
</dbReference>
<gene>
    <name evidence="1" type="ORF">HMPREF1563_3616</name>
</gene>
<reference evidence="1 2" key="1">
    <citation type="submission" date="2014-01" db="EMBL/GenBank/DDBJ databases">
        <authorList>
            <person name="Durkin A.S."/>
            <person name="McCorrison J."/>
            <person name="Torralba M."/>
            <person name="Gillis M."/>
            <person name="Haft D.H."/>
            <person name="Methe B."/>
            <person name="Sutton G."/>
            <person name="Nelson K.E."/>
        </authorList>
    </citation>
    <scope>NUCLEOTIDE SEQUENCE [LARGE SCALE GENOMIC DNA]</scope>
    <source>
        <strain evidence="1 2">205/92</strain>
    </source>
</reference>
<sequence>MILVDRLNEILYVEKLSINLPKNISWFFIEGILKHKKLEKYSLWLTTGKIIPEAGQISPVLAHSGHMKII</sequence>
<dbReference type="GO" id="GO:0003677">
    <property type="term" value="F:DNA binding"/>
    <property type="evidence" value="ECO:0007669"/>
    <property type="project" value="InterPro"/>
</dbReference>
<dbReference type="Proteomes" id="UP000022311">
    <property type="component" value="Unassembled WGS sequence"/>
</dbReference>
<accession>A0AAV3M7X5</accession>
<comment type="caution">
    <text evidence="1">The sequence shown here is derived from an EMBL/GenBank/DDBJ whole genome shotgun (WGS) entry which is preliminary data.</text>
</comment>
<dbReference type="InterPro" id="IPR010982">
    <property type="entry name" value="Lambda_DNA-bd_dom_sf"/>
</dbReference>